<comment type="caution">
    <text evidence="2">The sequence shown here is derived from an EMBL/GenBank/DDBJ whole genome shotgun (WGS) entry which is preliminary data.</text>
</comment>
<reference evidence="2 3" key="1">
    <citation type="submission" date="2017-05" db="EMBL/GenBank/DDBJ databases">
        <title>De novo genome assembly of Deniococcus indicus strain DR1.</title>
        <authorList>
            <person name="Chauhan D."/>
            <person name="Yennamalli R.M."/>
            <person name="Priyadarshini R."/>
        </authorList>
    </citation>
    <scope>NUCLEOTIDE SEQUENCE [LARGE SCALE GENOMIC DNA]</scope>
    <source>
        <strain evidence="2 3">DR1</strain>
    </source>
</reference>
<dbReference type="Proteomes" id="UP000197208">
    <property type="component" value="Unassembled WGS sequence"/>
</dbReference>
<evidence type="ECO:0000313" key="2">
    <source>
        <dbReference type="EMBL" id="OWL93485.1"/>
    </source>
</evidence>
<sequence length="195" mass="20858">MAVHAVRLPHQTPGPVRSRATDGGTVGRPGAEPDARGPRPVRADPGGQAGQASQGLPRGTAGDHPRGVRTGQPLTRDGQLAPFAPCPRFWREAGGLFFIVGVHGGAVPVWSRKRTAVHGHPEDTLSVFQKQSKPELHARQSAPMPPRLNSLRSPSSRSPHHPPSKLSPSRTGGYYHAVITLQDIRTKNDVCPHNP</sequence>
<name>A0A246BF27_9DEIO</name>
<evidence type="ECO:0000256" key="1">
    <source>
        <dbReference type="SAM" id="MobiDB-lite"/>
    </source>
</evidence>
<keyword evidence="3" id="KW-1185">Reference proteome</keyword>
<proteinExistence type="predicted"/>
<feature type="region of interest" description="Disordered" evidence="1">
    <location>
        <begin position="131"/>
        <end position="172"/>
    </location>
</feature>
<evidence type="ECO:0000313" key="3">
    <source>
        <dbReference type="Proteomes" id="UP000197208"/>
    </source>
</evidence>
<dbReference type="AlphaFoldDB" id="A0A246BF27"/>
<dbReference type="EMBL" id="NHMK01000035">
    <property type="protein sequence ID" value="OWL93485.1"/>
    <property type="molecule type" value="Genomic_DNA"/>
</dbReference>
<feature type="compositionally biased region" description="Low complexity" evidence="1">
    <location>
        <begin position="147"/>
        <end position="157"/>
    </location>
</feature>
<protein>
    <submittedName>
        <fullName evidence="2">Uncharacterized protein</fullName>
    </submittedName>
</protein>
<feature type="region of interest" description="Disordered" evidence="1">
    <location>
        <begin position="1"/>
        <end position="79"/>
    </location>
</feature>
<accession>A0A246BF27</accession>
<gene>
    <name evidence="2" type="ORF">CBQ26_19860</name>
</gene>
<organism evidence="2 3">
    <name type="scientific">Deinococcus indicus</name>
    <dbReference type="NCBI Taxonomy" id="223556"/>
    <lineage>
        <taxon>Bacteria</taxon>
        <taxon>Thermotogati</taxon>
        <taxon>Deinococcota</taxon>
        <taxon>Deinococci</taxon>
        <taxon>Deinococcales</taxon>
        <taxon>Deinococcaceae</taxon>
        <taxon>Deinococcus</taxon>
    </lineage>
</organism>